<dbReference type="EMBL" id="GL377309">
    <property type="protein sequence ID" value="EFI95015.1"/>
    <property type="molecule type" value="Genomic_DNA"/>
</dbReference>
<dbReference type="OMA" id="IKARWWI"/>
<dbReference type="PANTHER" id="PTHR38926:SF5">
    <property type="entry name" value="F-BOX AND LEUCINE-RICH REPEAT PROTEIN 6"/>
    <property type="match status" value="1"/>
</dbReference>
<dbReference type="Proteomes" id="UP000007431">
    <property type="component" value="Unassembled WGS sequence"/>
</dbReference>
<evidence type="ECO:0000313" key="2">
    <source>
        <dbReference type="EMBL" id="EFI95015.1"/>
    </source>
</evidence>
<dbReference type="SUPFAM" id="SSF81383">
    <property type="entry name" value="F-box domain"/>
    <property type="match status" value="1"/>
</dbReference>
<sequence>MNDPQPSPSLSTELEDEYDIRLCSRCEYSLEMEPNISLADVESLRTGALLEPAHVVHARELTESRISSVDEVITSLHTVHDCTDGCTVPSTSCRPLSASTYDADAQFSMSPVAQSSEKDFSPCSVGNICAVMQGVVLTELKEHKRRLLRRADVQKAYVAPIRRLPAELLSEIFYHCCLEFDDITSRGSCMPLVLGTVCKRWHGAYLRALGRTASEVGFALDIAHDTPRLWTDVSLRRSKFGAELIPPDALRTRLQLYLRNSKGLPFSSEVAFYSMSRQSPHTVAFPLLLQHADQWTVVEIRQHGFSKATEGVTFPRLHTVIGNVFGMALMKSEGLMLERAPALRRAILEDVPRDKRIPGLPYDRFEWMRLRSSALFAVKILPLCSTLATLEFLVEHGRQRTLPDSVDLSSLRHLQLKTISVSVAIMKSFRAPCLESLSIEWHTPFGLFNSGTGPAEDGEALAAFYARTRPPLREISLFNPHSQARDWVFSVTSLQALKLELGDAPFDDNCAAMLAALDDGIPRYLPHLETLHLKGMICASGTLLLQMVRARVASGLRTLHLDLRLASLRKLGESKLFDLLRQAMPAASIEGREKLLNHIAAQERSDTIDAEFDAELVRIAEWEEIQCIAASILGVAVGWRWMRPHPCARDHVAARTLPRSELADDHQIRLCCHCGNSIQIEPKISLADVESLRTGALLGPADVAHAREITEGRISSVDAVIASLQRVLIELAEHKRRLLRRVDVQKAYVAPIRHLPAELLSEIFNHCCVQFDDITSKNSCMPLILGAVCKRWHDIAHDTPHLWTDIRMSKGLYGGKHIRPDALRARLQLYLRNSKGLPFSHAVQFYNDVDSTNPHGVAFPLLLQHPDRWTSVDIRYPGFSKATKGVTFTRLHTVMGNAFGFTFIESEGRVLEHAPALRCAILQDIAEDRYVPILPWNRFERMNLRSIALFAAKILPHCSALVTLEFSPMAPRDRSNQAILPESGSAEDGDALAVFYAQTRPPLREISLSYPHFQARDWAFSITSLQVLKLDLGYSAPFDDDCATLLAATDAGVPRLLPHLVTLHLKGRLRVTAASLLQMVEARANRGLQDLHLDIHSANMDRLGEPETFDLIRQAMPAAVIEGVDALVKYIVGGS</sequence>
<organism evidence="3">
    <name type="scientific">Schizophyllum commune (strain H4-8 / FGSC 9210)</name>
    <name type="common">Split gill fungus</name>
    <dbReference type="NCBI Taxonomy" id="578458"/>
    <lineage>
        <taxon>Eukaryota</taxon>
        <taxon>Fungi</taxon>
        <taxon>Dikarya</taxon>
        <taxon>Basidiomycota</taxon>
        <taxon>Agaricomycotina</taxon>
        <taxon>Agaricomycetes</taxon>
        <taxon>Agaricomycetidae</taxon>
        <taxon>Agaricales</taxon>
        <taxon>Schizophyllaceae</taxon>
        <taxon>Schizophyllum</taxon>
    </lineage>
</organism>
<dbReference type="InterPro" id="IPR001810">
    <property type="entry name" value="F-box_dom"/>
</dbReference>
<dbReference type="Gene3D" id="1.20.1280.50">
    <property type="match status" value="1"/>
</dbReference>
<dbReference type="Pfam" id="PF13574">
    <property type="entry name" value="Reprolysin_2"/>
    <property type="match status" value="1"/>
</dbReference>
<name>D8QCZ1_SCHCM</name>
<dbReference type="AlphaFoldDB" id="D8QCZ1"/>
<accession>D8QCZ1</accession>
<dbReference type="PANTHER" id="PTHR38926">
    <property type="entry name" value="F-BOX DOMAIN CONTAINING PROTEIN, EXPRESSED"/>
    <property type="match status" value="1"/>
</dbReference>
<dbReference type="InParanoid" id="D8QCZ1"/>
<keyword evidence="3" id="KW-1185">Reference proteome</keyword>
<protein>
    <recommendedName>
        <fullName evidence="1">F-box domain-containing protein</fullName>
    </recommendedName>
</protein>
<evidence type="ECO:0000313" key="3">
    <source>
        <dbReference type="Proteomes" id="UP000007431"/>
    </source>
</evidence>
<proteinExistence type="predicted"/>
<dbReference type="HOGENOM" id="CLU_278502_0_0_1"/>
<dbReference type="InterPro" id="IPR036047">
    <property type="entry name" value="F-box-like_dom_sf"/>
</dbReference>
<reference evidence="2 3" key="1">
    <citation type="journal article" date="2010" name="Nat. Biotechnol.">
        <title>Genome sequence of the model mushroom Schizophyllum commune.</title>
        <authorList>
            <person name="Ohm R.A."/>
            <person name="de Jong J.F."/>
            <person name="Lugones L.G."/>
            <person name="Aerts A."/>
            <person name="Kothe E."/>
            <person name="Stajich J.E."/>
            <person name="de Vries R.P."/>
            <person name="Record E."/>
            <person name="Levasseur A."/>
            <person name="Baker S.E."/>
            <person name="Bartholomew K.A."/>
            <person name="Coutinho P.M."/>
            <person name="Erdmann S."/>
            <person name="Fowler T.J."/>
            <person name="Gathman A.C."/>
            <person name="Lombard V."/>
            <person name="Henrissat B."/>
            <person name="Knabe N."/>
            <person name="Kuees U."/>
            <person name="Lilly W.W."/>
            <person name="Lindquist E."/>
            <person name="Lucas S."/>
            <person name="Magnuson J.K."/>
            <person name="Piumi F."/>
            <person name="Raudaskoski M."/>
            <person name="Salamov A."/>
            <person name="Schmutz J."/>
            <person name="Schwarze F.W.M.R."/>
            <person name="vanKuyk P.A."/>
            <person name="Horton J.S."/>
            <person name="Grigoriev I.V."/>
            <person name="Woesten H.A.B."/>
        </authorList>
    </citation>
    <scope>NUCLEOTIDE SEQUENCE [LARGE SCALE GENOMIC DNA]</scope>
    <source>
        <strain evidence="3">H4-8 / FGSC 9210</strain>
    </source>
</reference>
<dbReference type="Pfam" id="PF12937">
    <property type="entry name" value="F-box-like"/>
    <property type="match status" value="1"/>
</dbReference>
<evidence type="ECO:0000259" key="1">
    <source>
        <dbReference type="Pfam" id="PF12937"/>
    </source>
</evidence>
<feature type="domain" description="F-box" evidence="1">
    <location>
        <begin position="752"/>
        <end position="807"/>
    </location>
</feature>
<gene>
    <name evidence="2" type="ORF">SCHCODRAFT_236797</name>
</gene>
<dbReference type="VEuPathDB" id="FungiDB:SCHCODRAFT_02704108"/>